<name>A0A0H2S7C3_9AGAM</name>
<feature type="transmembrane region" description="Helical" evidence="1">
    <location>
        <begin position="242"/>
        <end position="261"/>
    </location>
</feature>
<dbReference type="EMBL" id="KQ085903">
    <property type="protein sequence ID" value="KLO17543.1"/>
    <property type="molecule type" value="Genomic_DNA"/>
</dbReference>
<proteinExistence type="predicted"/>
<accession>A0A0H2S7C3</accession>
<dbReference type="Proteomes" id="UP000053477">
    <property type="component" value="Unassembled WGS sequence"/>
</dbReference>
<dbReference type="InParanoid" id="A0A0H2S7C3"/>
<dbReference type="OrthoDB" id="2958007at2759"/>
<reference evidence="2 3" key="1">
    <citation type="submission" date="2015-04" db="EMBL/GenBank/DDBJ databases">
        <title>Complete genome sequence of Schizopora paradoxa KUC8140, a cosmopolitan wood degrader in East Asia.</title>
        <authorList>
            <consortium name="DOE Joint Genome Institute"/>
            <person name="Min B."/>
            <person name="Park H."/>
            <person name="Jang Y."/>
            <person name="Kim J.-J."/>
            <person name="Kim K.H."/>
            <person name="Pangilinan J."/>
            <person name="Lipzen A."/>
            <person name="Riley R."/>
            <person name="Grigoriev I.V."/>
            <person name="Spatafora J.W."/>
            <person name="Choi I.-G."/>
        </authorList>
    </citation>
    <scope>NUCLEOTIDE SEQUENCE [LARGE SCALE GENOMIC DNA]</scope>
    <source>
        <strain evidence="2 3">KUC8140</strain>
    </source>
</reference>
<evidence type="ECO:0000313" key="2">
    <source>
        <dbReference type="EMBL" id="KLO17543.1"/>
    </source>
</evidence>
<gene>
    <name evidence="2" type="ORF">SCHPADRAFT_936917</name>
</gene>
<feature type="transmembrane region" description="Helical" evidence="1">
    <location>
        <begin position="29"/>
        <end position="47"/>
    </location>
</feature>
<evidence type="ECO:0000313" key="3">
    <source>
        <dbReference type="Proteomes" id="UP000053477"/>
    </source>
</evidence>
<keyword evidence="1" id="KW-0472">Membrane</keyword>
<protein>
    <submittedName>
        <fullName evidence="2">Uncharacterized protein</fullName>
    </submittedName>
</protein>
<feature type="transmembrane region" description="Helical" evidence="1">
    <location>
        <begin position="104"/>
        <end position="123"/>
    </location>
</feature>
<organism evidence="2 3">
    <name type="scientific">Schizopora paradoxa</name>
    <dbReference type="NCBI Taxonomy" id="27342"/>
    <lineage>
        <taxon>Eukaryota</taxon>
        <taxon>Fungi</taxon>
        <taxon>Dikarya</taxon>
        <taxon>Basidiomycota</taxon>
        <taxon>Agaricomycotina</taxon>
        <taxon>Agaricomycetes</taxon>
        <taxon>Hymenochaetales</taxon>
        <taxon>Schizoporaceae</taxon>
        <taxon>Schizopora</taxon>
    </lineage>
</organism>
<feature type="transmembrane region" description="Helical" evidence="1">
    <location>
        <begin position="198"/>
        <end position="219"/>
    </location>
</feature>
<keyword evidence="3" id="KW-1185">Reference proteome</keyword>
<evidence type="ECO:0000256" key="1">
    <source>
        <dbReference type="SAM" id="Phobius"/>
    </source>
</evidence>
<dbReference type="AlphaFoldDB" id="A0A0H2S7C3"/>
<sequence length="335" mass="37898">MSVIRTLEDLQTVEYIEGSVPNHASPNILLIRILVASSALLIYDYLLNFSRLSTSDESLWDTWTNQVQLIWNSRLSLGKLLYLTTRYAAVFLITLNSISSCKPFIIFFYLMAAMTVIPSSSLYPTLRTHGNRLIFFSGPRSQDVRALRWVYLLEKVGLDPMGQSLAFATLVPFDIAHTHLQQPMEQAVCVLRITYTPYALAVASCCIGIVYDTVLWSMVATKMYQLITSGGSRLIWVFYRDGPLYITVTTLLNVAQLCIWLRMHKGREALQGLLNIFELVLVSNYTCRVLLDLREAVVEEANIDDFTFEILACQTGVVEDLSLLVSEDEPKELVV</sequence>
<keyword evidence="1" id="KW-0812">Transmembrane</keyword>
<keyword evidence="1" id="KW-1133">Transmembrane helix</keyword>